<gene>
    <name evidence="2" type="ORF">MKW94_019149</name>
</gene>
<proteinExistence type="predicted"/>
<dbReference type="InterPro" id="IPR051616">
    <property type="entry name" value="Cul2-RING_E3_ligase_SR"/>
</dbReference>
<dbReference type="SUPFAM" id="SSF48403">
    <property type="entry name" value="Ankyrin repeat"/>
    <property type="match status" value="1"/>
</dbReference>
<evidence type="ECO:0000256" key="1">
    <source>
        <dbReference type="PROSITE-ProRule" id="PRU00023"/>
    </source>
</evidence>
<dbReference type="PROSITE" id="PS50088">
    <property type="entry name" value="ANK_REPEAT"/>
    <property type="match status" value="1"/>
</dbReference>
<dbReference type="PANTHER" id="PTHR46224:SF67">
    <property type="entry name" value="HSP70-HSP90 ORGANIZING PROTEIN 3-LIKE"/>
    <property type="match status" value="1"/>
</dbReference>
<dbReference type="AlphaFoldDB" id="A0AA41SDJ5"/>
<dbReference type="InterPro" id="IPR036770">
    <property type="entry name" value="Ankyrin_rpt-contain_sf"/>
</dbReference>
<dbReference type="EMBL" id="JAJJMA010132278">
    <property type="protein sequence ID" value="MCL7033251.1"/>
    <property type="molecule type" value="Genomic_DNA"/>
</dbReference>
<dbReference type="Gene3D" id="1.25.40.20">
    <property type="entry name" value="Ankyrin repeat-containing domain"/>
    <property type="match status" value="1"/>
</dbReference>
<keyword evidence="3" id="KW-1185">Reference proteome</keyword>
<name>A0AA41SDJ5_PAPNU</name>
<evidence type="ECO:0000313" key="2">
    <source>
        <dbReference type="EMBL" id="MCL7033251.1"/>
    </source>
</evidence>
<dbReference type="InterPro" id="IPR002110">
    <property type="entry name" value="Ankyrin_rpt"/>
</dbReference>
<evidence type="ECO:0000313" key="3">
    <source>
        <dbReference type="Proteomes" id="UP001177140"/>
    </source>
</evidence>
<organism evidence="2 3">
    <name type="scientific">Papaver nudicaule</name>
    <name type="common">Iceland poppy</name>
    <dbReference type="NCBI Taxonomy" id="74823"/>
    <lineage>
        <taxon>Eukaryota</taxon>
        <taxon>Viridiplantae</taxon>
        <taxon>Streptophyta</taxon>
        <taxon>Embryophyta</taxon>
        <taxon>Tracheophyta</taxon>
        <taxon>Spermatophyta</taxon>
        <taxon>Magnoliopsida</taxon>
        <taxon>Ranunculales</taxon>
        <taxon>Papaveraceae</taxon>
        <taxon>Papaveroideae</taxon>
        <taxon>Papaver</taxon>
    </lineage>
</organism>
<accession>A0AA41SDJ5</accession>
<keyword evidence="1" id="KW-0040">ANK repeat</keyword>
<dbReference type="Pfam" id="PF12796">
    <property type="entry name" value="Ank_2"/>
    <property type="match status" value="1"/>
</dbReference>
<feature type="repeat" description="ANK" evidence="1">
    <location>
        <begin position="50"/>
        <end position="83"/>
    </location>
</feature>
<dbReference type="PANTHER" id="PTHR46224">
    <property type="entry name" value="ANKYRIN REPEAT FAMILY PROTEIN"/>
    <property type="match status" value="1"/>
</dbReference>
<reference evidence="2" key="1">
    <citation type="submission" date="2022-03" db="EMBL/GenBank/DDBJ databases">
        <title>A functionally conserved STORR gene fusion in Papaver species that diverged 16.8 million years ago.</title>
        <authorList>
            <person name="Catania T."/>
        </authorList>
    </citation>
    <scope>NUCLEOTIDE SEQUENCE</scope>
    <source>
        <strain evidence="2">S-191538</strain>
    </source>
</reference>
<protein>
    <submittedName>
        <fullName evidence="2">Uncharacterized protein</fullName>
    </submittedName>
</protein>
<sequence length="84" mass="9183">MDLGGVTESRRDVIISVATDGDLDLLKELVAEYDDGRGSANTVMSVKDDNGVRVIHFAAVEGKINVLDYLIEELGIDVNFKDEQ</sequence>
<feature type="non-terminal residue" evidence="2">
    <location>
        <position position="84"/>
    </location>
</feature>
<comment type="caution">
    <text evidence="2">The sequence shown here is derived from an EMBL/GenBank/DDBJ whole genome shotgun (WGS) entry which is preliminary data.</text>
</comment>
<dbReference type="Proteomes" id="UP001177140">
    <property type="component" value="Unassembled WGS sequence"/>
</dbReference>